<accession>A0A8H6CR25</accession>
<evidence type="ECO:0000313" key="2">
    <source>
        <dbReference type="EMBL" id="KAF6228017.1"/>
    </source>
</evidence>
<dbReference type="Proteomes" id="UP000593566">
    <property type="component" value="Unassembled WGS sequence"/>
</dbReference>
<dbReference type="Pfam" id="PF06985">
    <property type="entry name" value="HET"/>
    <property type="match status" value="1"/>
</dbReference>
<comment type="caution">
    <text evidence="2">The sequence shown here is derived from an EMBL/GenBank/DDBJ whole genome shotgun (WGS) entry which is preliminary data.</text>
</comment>
<evidence type="ECO:0000259" key="1">
    <source>
        <dbReference type="Pfam" id="PF06985"/>
    </source>
</evidence>
<evidence type="ECO:0000313" key="3">
    <source>
        <dbReference type="Proteomes" id="UP000593566"/>
    </source>
</evidence>
<dbReference type="EMBL" id="JACCJB010000004">
    <property type="protein sequence ID" value="KAF6228017.1"/>
    <property type="molecule type" value="Genomic_DNA"/>
</dbReference>
<dbReference type="AlphaFoldDB" id="A0A8H6CR25"/>
<keyword evidence="3" id="KW-1185">Reference proteome</keyword>
<reference evidence="2 3" key="1">
    <citation type="journal article" date="2020" name="Genomics">
        <title>Complete, high-quality genomes from long-read metagenomic sequencing of two wolf lichen thalli reveals enigmatic genome architecture.</title>
        <authorList>
            <person name="McKenzie S.K."/>
            <person name="Walston R.F."/>
            <person name="Allen J.L."/>
        </authorList>
    </citation>
    <scope>NUCLEOTIDE SEQUENCE [LARGE SCALE GENOMIC DNA]</scope>
    <source>
        <strain evidence="2">WasteWater1</strain>
    </source>
</reference>
<sequence>MPEVDAIRVKGTSWSIPRIDPVHFTAERFAAVIADTAGPHPSEAGVPRVDFLWLDVACIDQTPRSREKAQEIGRQAKIFRGATQVFVWLTTHDISWYTTWASEMEPQFELMCGPKFHTEVDVRDWAMEVTMIVADLLADPWFSSLWTLQETFLSPAAVIIPGDAMKSSIDLCRLSFISETLQSIKDALGYDDEIREADEECGLGAMIDLTGLLVCLDQHSMGLLTAAGHRTTRHEEDRVYGIMQVFELQLGNSAPGIDENRAFSLEELNDQLGAALLVKDPILSQMYIYQGKIEPRKGWRLARCSIVPSESKVFYHRKRAQPTVENRATLSCQRLEASLWGKFSGPMVSFRVFAQRLLHDWPNAWSYGGATILLDKEILDECPEEYRATNLSRAAFLAPYTPEVTILLLGLQSELKSEGEKGRRSAVGLLLHRFSDLALKTATEPEIWKRVGLFIWSVDSERLEEEAMRSNEPFKLLAKSIENSKTITKYLPYLKGEGPEWKDASGLYG</sequence>
<dbReference type="RefSeq" id="XP_037155951.1">
    <property type="nucleotide sequence ID" value="XM_037298615.1"/>
</dbReference>
<dbReference type="PANTHER" id="PTHR24148">
    <property type="entry name" value="ANKYRIN REPEAT DOMAIN-CONTAINING PROTEIN 39 HOMOLOG-RELATED"/>
    <property type="match status" value="1"/>
</dbReference>
<dbReference type="PANTHER" id="PTHR24148:SF64">
    <property type="entry name" value="HETEROKARYON INCOMPATIBILITY DOMAIN-CONTAINING PROTEIN"/>
    <property type="match status" value="1"/>
</dbReference>
<feature type="domain" description="Heterokaryon incompatibility" evidence="1">
    <location>
        <begin position="49"/>
        <end position="150"/>
    </location>
</feature>
<proteinExistence type="predicted"/>
<name>A0A8H6CR25_9LECA</name>
<dbReference type="InterPro" id="IPR010730">
    <property type="entry name" value="HET"/>
</dbReference>
<gene>
    <name evidence="2" type="ORF">HO133_007745</name>
</gene>
<dbReference type="InterPro" id="IPR052895">
    <property type="entry name" value="HetReg/Transcr_Mod"/>
</dbReference>
<organism evidence="2 3">
    <name type="scientific">Letharia lupina</name>
    <dbReference type="NCBI Taxonomy" id="560253"/>
    <lineage>
        <taxon>Eukaryota</taxon>
        <taxon>Fungi</taxon>
        <taxon>Dikarya</taxon>
        <taxon>Ascomycota</taxon>
        <taxon>Pezizomycotina</taxon>
        <taxon>Lecanoromycetes</taxon>
        <taxon>OSLEUM clade</taxon>
        <taxon>Lecanoromycetidae</taxon>
        <taxon>Lecanorales</taxon>
        <taxon>Lecanorineae</taxon>
        <taxon>Parmeliaceae</taxon>
        <taxon>Letharia</taxon>
    </lineage>
</organism>
<protein>
    <recommendedName>
        <fullName evidence="1">Heterokaryon incompatibility domain-containing protein</fullName>
    </recommendedName>
</protein>
<dbReference type="GeneID" id="59336142"/>